<reference evidence="1" key="1">
    <citation type="submission" date="2022-07" db="EMBL/GenBank/DDBJ databases">
        <authorList>
            <person name="Trinca V."/>
            <person name="Uliana J.V.C."/>
            <person name="Torres T.T."/>
            <person name="Ward R.J."/>
            <person name="Monesi N."/>
        </authorList>
    </citation>
    <scope>NUCLEOTIDE SEQUENCE</scope>
    <source>
        <strain evidence="1">HSMRA1968</strain>
        <tissue evidence="1">Whole embryos</tissue>
    </source>
</reference>
<gene>
    <name evidence="1" type="ORF">Bhyg_03433</name>
</gene>
<sequence>AIGNVQNDINQQSKVLGPFDQRTSSKCYNSKAATGTNSLHNYQQTGYKDSEMSFNLNKLPPIPQTYHHVYPSYDKYSLQQRSTTHHKSYDDNPTNSRPYVCQAMPVATNHKPTSQSELFCSASATTEQHNRFTSRNYLYSNSAFTAPANSLYNSMNSVYHRSNNVHRNLSLPPPLQPAIDDGTNYYHNNNLLARSGSYNRSQMAFQQHHYPYARSHHPIQIPKLQSKSEIDIMSGLSDDMFHRTYNVGYDHFDEFQFPQVAPTVTHYPTKSSK</sequence>
<dbReference type="AlphaFoldDB" id="A0A9Q0NDB3"/>
<evidence type="ECO:0000313" key="2">
    <source>
        <dbReference type="Proteomes" id="UP001151699"/>
    </source>
</evidence>
<comment type="caution">
    <text evidence="1">The sequence shown here is derived from an EMBL/GenBank/DDBJ whole genome shotgun (WGS) entry which is preliminary data.</text>
</comment>
<dbReference type="Proteomes" id="UP001151699">
    <property type="component" value="Chromosome A"/>
</dbReference>
<proteinExistence type="predicted"/>
<dbReference type="EMBL" id="WJQU01000001">
    <property type="protein sequence ID" value="KAJ6648206.1"/>
    <property type="molecule type" value="Genomic_DNA"/>
</dbReference>
<keyword evidence="2" id="KW-1185">Reference proteome</keyword>
<feature type="non-terminal residue" evidence="1">
    <location>
        <position position="1"/>
    </location>
</feature>
<organism evidence="1 2">
    <name type="scientific">Pseudolycoriella hygida</name>
    <dbReference type="NCBI Taxonomy" id="35572"/>
    <lineage>
        <taxon>Eukaryota</taxon>
        <taxon>Metazoa</taxon>
        <taxon>Ecdysozoa</taxon>
        <taxon>Arthropoda</taxon>
        <taxon>Hexapoda</taxon>
        <taxon>Insecta</taxon>
        <taxon>Pterygota</taxon>
        <taxon>Neoptera</taxon>
        <taxon>Endopterygota</taxon>
        <taxon>Diptera</taxon>
        <taxon>Nematocera</taxon>
        <taxon>Sciaroidea</taxon>
        <taxon>Sciaridae</taxon>
        <taxon>Pseudolycoriella</taxon>
    </lineage>
</organism>
<accession>A0A9Q0NDB3</accession>
<feature type="non-terminal residue" evidence="1">
    <location>
        <position position="273"/>
    </location>
</feature>
<evidence type="ECO:0000313" key="1">
    <source>
        <dbReference type="EMBL" id="KAJ6648206.1"/>
    </source>
</evidence>
<protein>
    <submittedName>
        <fullName evidence="1">Uncharacterized protein</fullName>
    </submittedName>
</protein>
<name>A0A9Q0NDB3_9DIPT</name>